<dbReference type="CDD" id="cd02440">
    <property type="entry name" value="AdoMet_MTases"/>
    <property type="match status" value="1"/>
</dbReference>
<name>C5FQD0_ARTOC</name>
<dbReference type="GeneID" id="9223770"/>
<gene>
    <name evidence="2" type="ORF">MCYG_04902</name>
</gene>
<dbReference type="Proteomes" id="UP000002035">
    <property type="component" value="Unassembled WGS sequence"/>
</dbReference>
<organism evidence="2 3">
    <name type="scientific">Arthroderma otae (strain ATCC MYA-4605 / CBS 113480)</name>
    <name type="common">Microsporum canis</name>
    <dbReference type="NCBI Taxonomy" id="554155"/>
    <lineage>
        <taxon>Eukaryota</taxon>
        <taxon>Fungi</taxon>
        <taxon>Dikarya</taxon>
        <taxon>Ascomycota</taxon>
        <taxon>Pezizomycotina</taxon>
        <taxon>Eurotiomycetes</taxon>
        <taxon>Eurotiomycetidae</taxon>
        <taxon>Onygenales</taxon>
        <taxon>Arthrodermataceae</taxon>
        <taxon>Microsporum</taxon>
    </lineage>
</organism>
<dbReference type="OMA" id="ATILWID"/>
<dbReference type="Gene3D" id="3.30.300.30">
    <property type="match status" value="1"/>
</dbReference>
<dbReference type="RefSeq" id="XP_002847165.1">
    <property type="nucleotide sequence ID" value="XM_002847119.1"/>
</dbReference>
<accession>C5FQD0</accession>
<dbReference type="OrthoDB" id="416786at2759"/>
<dbReference type="HOGENOM" id="CLU_488329_0_0_1"/>
<dbReference type="VEuPathDB" id="FungiDB:MCYG_04902"/>
<dbReference type="EMBL" id="DS995704">
    <property type="protein sequence ID" value="EEQ32083.1"/>
    <property type="molecule type" value="Genomic_DNA"/>
</dbReference>
<feature type="domain" description="Methyltransferase type 11" evidence="1">
    <location>
        <begin position="140"/>
        <end position="233"/>
    </location>
</feature>
<keyword evidence="3" id="KW-1185">Reference proteome</keyword>
<protein>
    <submittedName>
        <fullName evidence="2">Enniatin synthetase</fullName>
    </submittedName>
</protein>
<dbReference type="GO" id="GO:0008757">
    <property type="term" value="F:S-adenosylmethionine-dependent methyltransferase activity"/>
    <property type="evidence" value="ECO:0007669"/>
    <property type="project" value="InterPro"/>
</dbReference>
<dbReference type="eggNOG" id="ENOG502SIKR">
    <property type="taxonomic scope" value="Eukaryota"/>
</dbReference>
<dbReference type="InterPro" id="IPR045851">
    <property type="entry name" value="AMP-bd_C_sf"/>
</dbReference>
<dbReference type="InterPro" id="IPR013216">
    <property type="entry name" value="Methyltransf_11"/>
</dbReference>
<dbReference type="AlphaFoldDB" id="C5FQD0"/>
<evidence type="ECO:0000259" key="1">
    <source>
        <dbReference type="Pfam" id="PF08241"/>
    </source>
</evidence>
<dbReference type="Gene3D" id="3.40.50.150">
    <property type="entry name" value="Vaccinia Virus protein VP39"/>
    <property type="match status" value="1"/>
</dbReference>
<evidence type="ECO:0000313" key="3">
    <source>
        <dbReference type="Proteomes" id="UP000002035"/>
    </source>
</evidence>
<sequence>MASTFQRPDGQLGLDTVEQILRKHESVDDAAVVLRDGADAEAVAFVTMHKNIVESQIGNQRQSDNEYETQQIQLWKTAFDRGARTAMGQNLLPNAVARDFTGWVSAYDGAPLNHSDMNEWLDDTIETLLGCGSSHSLNVLELGTGSGLVLLGIAESLQCYLGLELSQTAVDFVTATASSIPYLADKVRVHQGTATDLHLLGPASPSVVVINSVAQYFPSRDYLLEVVEGILRLGSVRTVFLGDIRSYALQQEFLISKAFHKSGERASKDDVREAMMGMAQAEIELLVDPGFFTSLPDQFPDVIEHVEILPKKMRANNELSRYRYAAIIHVRDRKQMGEGRQQQQQVIHEIKDEEWLDFVDSGLDRQSLLRRLQASASAPGIVAVSNICYSKTVFDRHAIDSLNGGPEDNTLDWISSARQKSQDCASLAAVDLVDIAKEAGYEVEISWARQHSQRGGLDAVFHRHQPSSGARLMFRFPTDHQGRAASTFSNQPLQQQAEQAIQQQLYEALETQLPLHLVPQDIFVLGTLPTNAEGEVDREALARRAEA</sequence>
<proteinExistence type="predicted"/>
<dbReference type="SUPFAM" id="SSF53335">
    <property type="entry name" value="S-adenosyl-L-methionine-dependent methyltransferases"/>
    <property type="match status" value="1"/>
</dbReference>
<dbReference type="STRING" id="554155.C5FQD0"/>
<dbReference type="Pfam" id="PF08241">
    <property type="entry name" value="Methyltransf_11"/>
    <property type="match status" value="1"/>
</dbReference>
<dbReference type="SUPFAM" id="SSF56801">
    <property type="entry name" value="Acetyl-CoA synthetase-like"/>
    <property type="match status" value="1"/>
</dbReference>
<dbReference type="InterPro" id="IPR029063">
    <property type="entry name" value="SAM-dependent_MTases_sf"/>
</dbReference>
<evidence type="ECO:0000313" key="2">
    <source>
        <dbReference type="EMBL" id="EEQ32083.1"/>
    </source>
</evidence>
<reference evidence="3" key="1">
    <citation type="journal article" date="2012" name="MBio">
        <title>Comparative genome analysis of Trichophyton rubrum and related dermatophytes reveals candidate genes involved in infection.</title>
        <authorList>
            <person name="Martinez D.A."/>
            <person name="Oliver B.G."/>
            <person name="Graeser Y."/>
            <person name="Goldberg J.M."/>
            <person name="Li W."/>
            <person name="Martinez-Rossi N.M."/>
            <person name="Monod M."/>
            <person name="Shelest E."/>
            <person name="Barton R.C."/>
            <person name="Birch E."/>
            <person name="Brakhage A.A."/>
            <person name="Chen Z."/>
            <person name="Gurr S.J."/>
            <person name="Heiman D."/>
            <person name="Heitman J."/>
            <person name="Kosti I."/>
            <person name="Rossi A."/>
            <person name="Saif S."/>
            <person name="Samalova M."/>
            <person name="Saunders C.W."/>
            <person name="Shea T."/>
            <person name="Summerbell R.C."/>
            <person name="Xu J."/>
            <person name="Young S."/>
            <person name="Zeng Q."/>
            <person name="Birren B.W."/>
            <person name="Cuomo C.A."/>
            <person name="White T.C."/>
        </authorList>
    </citation>
    <scope>NUCLEOTIDE SEQUENCE [LARGE SCALE GENOMIC DNA]</scope>
    <source>
        <strain evidence="3">ATCC MYA-4605 / CBS 113480</strain>
    </source>
</reference>